<dbReference type="EMBL" id="AYZF01000013">
    <property type="protein sequence ID" value="KRN06012.1"/>
    <property type="molecule type" value="Genomic_DNA"/>
</dbReference>
<dbReference type="HAMAP" id="MF_01124">
    <property type="entry name" value="MecA"/>
    <property type="match status" value="1"/>
</dbReference>
<evidence type="ECO:0000256" key="2">
    <source>
        <dbReference type="HAMAP-Rule" id="MF_01124"/>
    </source>
</evidence>
<dbReference type="PIRSF" id="PIRSF029008">
    <property type="entry name" value="MecA"/>
    <property type="match status" value="1"/>
</dbReference>
<protein>
    <recommendedName>
        <fullName evidence="2">Adapter protein MecA</fullName>
    </recommendedName>
</protein>
<dbReference type="PATRIC" id="fig|1423806.3.peg.1219"/>
<dbReference type="eggNOG" id="COG4862">
    <property type="taxonomic scope" value="Bacteria"/>
</dbReference>
<keyword evidence="4" id="KW-1185">Reference proteome</keyword>
<evidence type="ECO:0000256" key="1">
    <source>
        <dbReference type="ARBA" id="ARBA00005397"/>
    </source>
</evidence>
<comment type="function">
    <text evidence="2">Enables the recognition and targeting of unfolded and aggregated proteins to the ClpC protease or to other proteins involved in proteolysis.</text>
</comment>
<dbReference type="PANTHER" id="PTHR39161:SF1">
    <property type="entry name" value="ADAPTER PROTEIN MECA 1"/>
    <property type="match status" value="1"/>
</dbReference>
<proteinExistence type="inferred from homology"/>
<dbReference type="STRING" id="1423806.FD15_GL001198"/>
<dbReference type="PANTHER" id="PTHR39161">
    <property type="entry name" value="ADAPTER PROTEIN MECA"/>
    <property type="match status" value="1"/>
</dbReference>
<dbReference type="Gene3D" id="3.30.70.1950">
    <property type="match status" value="1"/>
</dbReference>
<comment type="caution">
    <text evidence="3">The sequence shown here is derived from an EMBL/GenBank/DDBJ whole genome shotgun (WGS) entry which is preliminary data.</text>
</comment>
<sequence>MEMEKINDNTIRVLLETEDLTERGITVLDLLGNHKEIESFFYSILEEVDVDHEFRENDAVTFQLLPNKNGLELFISKVDPKETKGDQANNGNNEGEEFSFLGANEDVSEYIRQELSTSKSKNKKKALENDGDGVSEYLKDKTVKQRHVVVEFDDFENFVQAAKILHNEEIASTLYLLDSVYYLDLVFFVGQASDNQIKDTLSLVVEYGRRAGISADVLQERGKKLLSSSALELARYYFK</sequence>
<evidence type="ECO:0000313" key="4">
    <source>
        <dbReference type="Proteomes" id="UP000050961"/>
    </source>
</evidence>
<comment type="domain">
    <text evidence="2">The N-terminal domain probably binds unfolded/aggregated proteins; the C-terminal domain interacts with ClpC.</text>
</comment>
<name>A0A023CVP9_9LACO</name>
<reference evidence="3 4" key="1">
    <citation type="journal article" date="2015" name="Genome Announc.">
        <title>Expanding the biotechnology potential of lactobacilli through comparative genomics of 213 strains and associated genera.</title>
        <authorList>
            <person name="Sun Z."/>
            <person name="Harris H.M."/>
            <person name="McCann A."/>
            <person name="Guo C."/>
            <person name="Argimon S."/>
            <person name="Zhang W."/>
            <person name="Yang X."/>
            <person name="Jeffery I.B."/>
            <person name="Cooney J.C."/>
            <person name="Kagawa T.F."/>
            <person name="Liu W."/>
            <person name="Song Y."/>
            <person name="Salvetti E."/>
            <person name="Wrobel A."/>
            <person name="Rasinkangas P."/>
            <person name="Parkhill J."/>
            <person name="Rea M.C."/>
            <person name="O'Sullivan O."/>
            <person name="Ritari J."/>
            <person name="Douillard F.P."/>
            <person name="Paul Ross R."/>
            <person name="Yang R."/>
            <person name="Briner A.E."/>
            <person name="Felis G.E."/>
            <person name="de Vos W.M."/>
            <person name="Barrangou R."/>
            <person name="Klaenhammer T.R."/>
            <person name="Caufield P.W."/>
            <person name="Cui Y."/>
            <person name="Zhang H."/>
            <person name="O'Toole P.W."/>
        </authorList>
    </citation>
    <scope>NUCLEOTIDE SEQUENCE [LARGE SCALE GENOMIC DNA]</scope>
    <source>
        <strain evidence="3 4">DSM 21376</strain>
    </source>
</reference>
<accession>A0A023CVP9</accession>
<dbReference type="InterPro" id="IPR008681">
    <property type="entry name" value="Neg-reg_MecA"/>
</dbReference>
<dbReference type="InterPro" id="IPR038471">
    <property type="entry name" value="MecA_C_sf"/>
</dbReference>
<organism evidence="3 4">
    <name type="scientific">Liquorilactobacillus sucicola DSM 21376 = JCM 15457</name>
    <dbReference type="NCBI Taxonomy" id="1423806"/>
    <lineage>
        <taxon>Bacteria</taxon>
        <taxon>Bacillati</taxon>
        <taxon>Bacillota</taxon>
        <taxon>Bacilli</taxon>
        <taxon>Lactobacillales</taxon>
        <taxon>Lactobacillaceae</taxon>
        <taxon>Liquorilactobacillus</taxon>
    </lineage>
</organism>
<dbReference type="GO" id="GO:0030674">
    <property type="term" value="F:protein-macromolecule adaptor activity"/>
    <property type="evidence" value="ECO:0007669"/>
    <property type="project" value="UniProtKB-UniRule"/>
</dbReference>
<dbReference type="AlphaFoldDB" id="A0A023CVP9"/>
<comment type="subunit">
    <text evidence="2">Homodimer.</text>
</comment>
<dbReference type="Pfam" id="PF05389">
    <property type="entry name" value="MecA"/>
    <property type="match status" value="1"/>
</dbReference>
<dbReference type="Proteomes" id="UP000050961">
    <property type="component" value="Unassembled WGS sequence"/>
</dbReference>
<comment type="similarity">
    <text evidence="1 2">Belongs to the MecA family.</text>
</comment>
<gene>
    <name evidence="2" type="primary">mecA</name>
    <name evidence="3" type="ORF">FD15_GL001198</name>
</gene>
<dbReference type="RefSeq" id="WP_034987797.1">
    <property type="nucleotide sequence ID" value="NZ_AYZF01000013.1"/>
</dbReference>
<dbReference type="OrthoDB" id="2360201at2"/>
<evidence type="ECO:0000313" key="3">
    <source>
        <dbReference type="EMBL" id="KRN06012.1"/>
    </source>
</evidence>